<name>A0A8C5RC81_LATLA</name>
<reference evidence="2" key="2">
    <citation type="submission" date="2025-09" db="UniProtKB">
        <authorList>
            <consortium name="Ensembl"/>
        </authorList>
    </citation>
    <scope>IDENTIFICATION</scope>
</reference>
<evidence type="ECO:0008006" key="4">
    <source>
        <dbReference type="Google" id="ProtNLM"/>
    </source>
</evidence>
<feature type="signal peptide" evidence="1">
    <location>
        <begin position="1"/>
        <end position="15"/>
    </location>
</feature>
<reference evidence="2" key="1">
    <citation type="submission" date="2025-08" db="UniProtKB">
        <authorList>
            <consortium name="Ensembl"/>
        </authorList>
    </citation>
    <scope>IDENTIFICATION</scope>
</reference>
<dbReference type="Proteomes" id="UP000694406">
    <property type="component" value="Unplaced"/>
</dbReference>
<evidence type="ECO:0000313" key="3">
    <source>
        <dbReference type="Proteomes" id="UP000694406"/>
    </source>
</evidence>
<feature type="chain" id="PRO_5034658738" description="Secreted protein" evidence="1">
    <location>
        <begin position="16"/>
        <end position="104"/>
    </location>
</feature>
<dbReference type="Ensembl" id="ENSLLTT00000000899.1">
    <property type="protein sequence ID" value="ENSLLTP00000000870.1"/>
    <property type="gene ID" value="ENSLLTG00000000667.1"/>
</dbReference>
<evidence type="ECO:0000256" key="1">
    <source>
        <dbReference type="SAM" id="SignalP"/>
    </source>
</evidence>
<sequence length="104" mass="11924">MQLLLLAHWFRGSACSLTDCIPTRQVLPVLLIVTASVRRLLFFAYSCRLSRCVPFSCKLADDFKESCKSAGTQHEPNPLCRPFWPIQHFETFVLKPFITEISSF</sequence>
<protein>
    <recommendedName>
        <fullName evidence="4">Secreted protein</fullName>
    </recommendedName>
</protein>
<keyword evidence="1" id="KW-0732">Signal</keyword>
<dbReference type="AlphaFoldDB" id="A0A8C5RC81"/>
<keyword evidence="3" id="KW-1185">Reference proteome</keyword>
<evidence type="ECO:0000313" key="2">
    <source>
        <dbReference type="Ensembl" id="ENSLLTP00000000870.1"/>
    </source>
</evidence>
<proteinExistence type="predicted"/>
<accession>A0A8C5RC81</accession>
<organism evidence="2 3">
    <name type="scientific">Laticauda laticaudata</name>
    <name type="common">Blue-ringed sea krait</name>
    <name type="synonym">Blue-lipped sea krait</name>
    <dbReference type="NCBI Taxonomy" id="8630"/>
    <lineage>
        <taxon>Eukaryota</taxon>
        <taxon>Metazoa</taxon>
        <taxon>Chordata</taxon>
        <taxon>Craniata</taxon>
        <taxon>Vertebrata</taxon>
        <taxon>Euteleostomi</taxon>
        <taxon>Lepidosauria</taxon>
        <taxon>Squamata</taxon>
        <taxon>Bifurcata</taxon>
        <taxon>Unidentata</taxon>
        <taxon>Episquamata</taxon>
        <taxon>Toxicofera</taxon>
        <taxon>Serpentes</taxon>
        <taxon>Colubroidea</taxon>
        <taxon>Elapidae</taxon>
        <taxon>Laticaudinae</taxon>
        <taxon>Laticauda</taxon>
    </lineage>
</organism>